<sequence length="335" mass="38171">MDDECPGCGYNATVEDQVAAAIIFVTAGCGVGINMLITLTTGRLPMLRNSFGTLLRFQSGAETIFLAIWAFYFAPALFLNIDTLKSFNISRRMGQLCLICYDVSIYSHLSISINRFVSLYFPTEYSFIFNDYVTRWIIAVICGLSLTFSFLLPAGGCNMIFSNAKWMLDYHATCNLTLLYYAEFLRAVIVITAIFCINAATYLKMHMHHQRNYPLRAGASNVELGLQQKRRLIEKNFVRQVCIQGFAYVTELLTYFLVSLAFPQQWPNFILTTWAWIMVHTVDGFITLIFNRQFRKILFPKDDTNYYQNGGDTSSKVITLPAGHFINEQALEVML</sequence>
<reference evidence="3" key="1">
    <citation type="submission" date="2023-06" db="EMBL/GenBank/DDBJ databases">
        <authorList>
            <person name="Delattre M."/>
        </authorList>
    </citation>
    <scope>NUCLEOTIDE SEQUENCE</scope>
    <source>
        <strain evidence="3">AF72</strain>
    </source>
</reference>
<feature type="transmembrane region" description="Helical" evidence="1">
    <location>
        <begin position="137"/>
        <end position="161"/>
    </location>
</feature>
<dbReference type="InterPro" id="IPR019430">
    <property type="entry name" value="7TM_GPCR_serpentine_rcpt_Srx"/>
</dbReference>
<keyword evidence="4" id="KW-1185">Reference proteome</keyword>
<feature type="domain" description="7TM GPCR serpentine receptor class x (Srx)" evidence="2">
    <location>
        <begin position="24"/>
        <end position="291"/>
    </location>
</feature>
<dbReference type="Pfam" id="PF10328">
    <property type="entry name" value="7TM_GPCR_Srx"/>
    <property type="match status" value="1"/>
</dbReference>
<accession>A0AA36D143</accession>
<dbReference type="PANTHER" id="PTHR23017">
    <property type="entry name" value="SERPENTINE RECEPTOR, CLASS X"/>
    <property type="match status" value="1"/>
</dbReference>
<comment type="caution">
    <text evidence="3">The sequence shown here is derived from an EMBL/GenBank/DDBJ whole genome shotgun (WGS) entry which is preliminary data.</text>
</comment>
<dbReference type="Proteomes" id="UP001177023">
    <property type="component" value="Unassembled WGS sequence"/>
</dbReference>
<feature type="transmembrane region" description="Helical" evidence="1">
    <location>
        <begin position="237"/>
        <end position="257"/>
    </location>
</feature>
<dbReference type="EMBL" id="CATQJA010002655">
    <property type="protein sequence ID" value="CAJ0579103.1"/>
    <property type="molecule type" value="Genomic_DNA"/>
</dbReference>
<feature type="transmembrane region" description="Helical" evidence="1">
    <location>
        <begin position="181"/>
        <end position="203"/>
    </location>
</feature>
<proteinExistence type="predicted"/>
<feature type="transmembrane region" description="Helical" evidence="1">
    <location>
        <begin position="269"/>
        <end position="290"/>
    </location>
</feature>
<evidence type="ECO:0000313" key="4">
    <source>
        <dbReference type="Proteomes" id="UP001177023"/>
    </source>
</evidence>
<evidence type="ECO:0000256" key="1">
    <source>
        <dbReference type="SAM" id="Phobius"/>
    </source>
</evidence>
<gene>
    <name evidence="3" type="ORF">MSPICULIGERA_LOCUS17334</name>
</gene>
<protein>
    <recommendedName>
        <fullName evidence="2">7TM GPCR serpentine receptor class x (Srx) domain-containing protein</fullName>
    </recommendedName>
</protein>
<dbReference type="PANTHER" id="PTHR23017:SF25">
    <property type="entry name" value="SERPENTINE RECEPTOR CLASS X 45"/>
    <property type="match status" value="1"/>
</dbReference>
<dbReference type="CDD" id="cd00637">
    <property type="entry name" value="7tm_classA_rhodopsin-like"/>
    <property type="match status" value="1"/>
</dbReference>
<organism evidence="3 4">
    <name type="scientific">Mesorhabditis spiculigera</name>
    <dbReference type="NCBI Taxonomy" id="96644"/>
    <lineage>
        <taxon>Eukaryota</taxon>
        <taxon>Metazoa</taxon>
        <taxon>Ecdysozoa</taxon>
        <taxon>Nematoda</taxon>
        <taxon>Chromadorea</taxon>
        <taxon>Rhabditida</taxon>
        <taxon>Rhabditina</taxon>
        <taxon>Rhabditomorpha</taxon>
        <taxon>Rhabditoidea</taxon>
        <taxon>Rhabditidae</taxon>
        <taxon>Mesorhabditinae</taxon>
        <taxon>Mesorhabditis</taxon>
    </lineage>
</organism>
<dbReference type="AlphaFoldDB" id="A0AA36D143"/>
<keyword evidence="1" id="KW-0472">Membrane</keyword>
<keyword evidence="1" id="KW-1133">Transmembrane helix</keyword>
<keyword evidence="1" id="KW-0812">Transmembrane</keyword>
<feature type="non-terminal residue" evidence="3">
    <location>
        <position position="335"/>
    </location>
</feature>
<evidence type="ECO:0000313" key="3">
    <source>
        <dbReference type="EMBL" id="CAJ0579103.1"/>
    </source>
</evidence>
<feature type="transmembrane region" description="Helical" evidence="1">
    <location>
        <begin position="20"/>
        <end position="42"/>
    </location>
</feature>
<dbReference type="Gene3D" id="1.20.1070.10">
    <property type="entry name" value="Rhodopsin 7-helix transmembrane proteins"/>
    <property type="match status" value="1"/>
</dbReference>
<evidence type="ECO:0000259" key="2">
    <source>
        <dbReference type="Pfam" id="PF10328"/>
    </source>
</evidence>
<name>A0AA36D143_9BILA</name>
<dbReference type="SUPFAM" id="SSF81321">
    <property type="entry name" value="Family A G protein-coupled receptor-like"/>
    <property type="match status" value="1"/>
</dbReference>
<feature type="transmembrane region" description="Helical" evidence="1">
    <location>
        <begin position="63"/>
        <end position="81"/>
    </location>
</feature>